<dbReference type="InterPro" id="IPR012779">
    <property type="entry name" value="Peptidase_M1_pepN"/>
</dbReference>
<evidence type="ECO:0000256" key="7">
    <source>
        <dbReference type="ARBA" id="ARBA00022670"/>
    </source>
</evidence>
<accession>A0ABT7AK86</accession>
<comment type="caution">
    <text evidence="17">The sequence shown here is derived from an EMBL/GenBank/DDBJ whole genome shotgun (WGS) entry which is preliminary data.</text>
</comment>
<evidence type="ECO:0000256" key="6">
    <source>
        <dbReference type="ARBA" id="ARBA00022438"/>
    </source>
</evidence>
<dbReference type="RefSeq" id="WP_283741006.1">
    <property type="nucleotide sequence ID" value="NZ_JASJEV010000007.1"/>
</dbReference>
<keyword evidence="11" id="KW-0482">Metalloprotease</keyword>
<dbReference type="Gene3D" id="1.25.50.10">
    <property type="entry name" value="Peptidase M1, alanyl aminopeptidase, C-terminal domain"/>
    <property type="match status" value="1"/>
</dbReference>
<organism evidence="17 18">
    <name type="scientific">Chelatococcus albus</name>
    <dbReference type="NCBI Taxonomy" id="3047466"/>
    <lineage>
        <taxon>Bacteria</taxon>
        <taxon>Pseudomonadati</taxon>
        <taxon>Pseudomonadota</taxon>
        <taxon>Alphaproteobacteria</taxon>
        <taxon>Hyphomicrobiales</taxon>
        <taxon>Chelatococcaceae</taxon>
        <taxon>Chelatococcus</taxon>
    </lineage>
</organism>
<dbReference type="InterPro" id="IPR024601">
    <property type="entry name" value="Peptidase_M1_pepN_C"/>
</dbReference>
<dbReference type="EMBL" id="JASJEV010000007">
    <property type="protein sequence ID" value="MDJ1159011.1"/>
    <property type="molecule type" value="Genomic_DNA"/>
</dbReference>
<proteinExistence type="inferred from homology"/>
<keyword evidence="6 17" id="KW-0031">Aminopeptidase</keyword>
<evidence type="ECO:0000259" key="15">
    <source>
        <dbReference type="Pfam" id="PF17432"/>
    </source>
</evidence>
<dbReference type="EC" id="3.4.11.2" evidence="4 12"/>
<keyword evidence="9 17" id="KW-0378">Hydrolase</keyword>
<reference evidence="17 18" key="1">
    <citation type="submission" date="2023-05" db="EMBL/GenBank/DDBJ databases">
        <title>Chelatococcus sp. nov., a moderately thermophilic bacterium isolated from hot spring microbial mat.</title>
        <authorList>
            <person name="Hu C.-J."/>
            <person name="Li W.-J."/>
        </authorList>
    </citation>
    <scope>NUCLEOTIDE SEQUENCE [LARGE SCALE GENOMIC DNA]</scope>
    <source>
        <strain evidence="17 18">SYSU G07232</strain>
    </source>
</reference>
<dbReference type="SUPFAM" id="SSF63737">
    <property type="entry name" value="Leukotriene A4 hydrolase N-terminal domain"/>
    <property type="match status" value="1"/>
</dbReference>
<comment type="similarity">
    <text evidence="3">Belongs to the peptidase M1 family.</text>
</comment>
<evidence type="ECO:0000256" key="2">
    <source>
        <dbReference type="ARBA" id="ARBA00001947"/>
    </source>
</evidence>
<evidence type="ECO:0000256" key="12">
    <source>
        <dbReference type="NCBIfam" id="TIGR02414"/>
    </source>
</evidence>
<feature type="domain" description="Peptidase M1 alanyl aminopeptidase Ig-like fold" evidence="14">
    <location>
        <begin position="451"/>
        <end position="553"/>
    </location>
</feature>
<dbReference type="Gene3D" id="1.10.390.10">
    <property type="entry name" value="Neutral Protease Domain 2"/>
    <property type="match status" value="1"/>
</dbReference>
<dbReference type="GO" id="GO:0016285">
    <property type="term" value="F:alanyl aminopeptidase activity"/>
    <property type="evidence" value="ECO:0007669"/>
    <property type="project" value="UniProtKB-EC"/>
</dbReference>
<dbReference type="InterPro" id="IPR045357">
    <property type="entry name" value="Aminopeptidase_N-like_N"/>
</dbReference>
<feature type="domain" description="Peptidase M1 alanyl aminopeptidase C-terminal" evidence="15">
    <location>
        <begin position="557"/>
        <end position="881"/>
    </location>
</feature>
<dbReference type="Pfam" id="PF11940">
    <property type="entry name" value="DUF3458"/>
    <property type="match status" value="1"/>
</dbReference>
<protein>
    <recommendedName>
        <fullName evidence="5 12">Aminopeptidase N</fullName>
        <ecNumber evidence="4 12">3.4.11.2</ecNumber>
    </recommendedName>
</protein>
<evidence type="ECO:0000313" key="17">
    <source>
        <dbReference type="EMBL" id="MDJ1159011.1"/>
    </source>
</evidence>
<dbReference type="Pfam" id="PF17900">
    <property type="entry name" value="Peptidase_M1_N"/>
    <property type="match status" value="1"/>
</dbReference>
<dbReference type="InterPro" id="IPR027268">
    <property type="entry name" value="Peptidase_M4/M1_CTD_sf"/>
</dbReference>
<feature type="domain" description="Peptidase M1 membrane alanine aminopeptidase" evidence="13">
    <location>
        <begin position="232"/>
        <end position="445"/>
    </location>
</feature>
<evidence type="ECO:0000259" key="16">
    <source>
        <dbReference type="Pfam" id="PF17900"/>
    </source>
</evidence>
<evidence type="ECO:0000256" key="11">
    <source>
        <dbReference type="ARBA" id="ARBA00023049"/>
    </source>
</evidence>
<dbReference type="Pfam" id="PF01433">
    <property type="entry name" value="Peptidase_M1"/>
    <property type="match status" value="1"/>
</dbReference>
<evidence type="ECO:0000256" key="9">
    <source>
        <dbReference type="ARBA" id="ARBA00022801"/>
    </source>
</evidence>
<dbReference type="CDD" id="cd09600">
    <property type="entry name" value="M1_APN"/>
    <property type="match status" value="1"/>
</dbReference>
<dbReference type="InterPro" id="IPR001930">
    <property type="entry name" value="Peptidase_M1"/>
</dbReference>
<dbReference type="InterPro" id="IPR035414">
    <property type="entry name" value="Peptidase_M1_pepN_Ig-like"/>
</dbReference>
<evidence type="ECO:0000256" key="8">
    <source>
        <dbReference type="ARBA" id="ARBA00022723"/>
    </source>
</evidence>
<dbReference type="PANTHER" id="PTHR46322">
    <property type="entry name" value="PUROMYCIN-SENSITIVE AMINOPEPTIDASE"/>
    <property type="match status" value="1"/>
</dbReference>
<dbReference type="InterPro" id="IPR037144">
    <property type="entry name" value="Peptidase_M1_pepN_C_sf"/>
</dbReference>
<evidence type="ECO:0000256" key="1">
    <source>
        <dbReference type="ARBA" id="ARBA00000098"/>
    </source>
</evidence>
<dbReference type="InterPro" id="IPR038438">
    <property type="entry name" value="PepN_Ig-like_sf"/>
</dbReference>
<comment type="cofactor">
    <cofactor evidence="2">
        <name>Zn(2+)</name>
        <dbReference type="ChEBI" id="CHEBI:29105"/>
    </cofactor>
</comment>
<evidence type="ECO:0000259" key="14">
    <source>
        <dbReference type="Pfam" id="PF11940"/>
    </source>
</evidence>
<dbReference type="Pfam" id="PF17432">
    <property type="entry name" value="DUF3458_C"/>
    <property type="match status" value="1"/>
</dbReference>
<gene>
    <name evidence="17" type="primary">pepN</name>
    <name evidence="17" type="ORF">QNA08_12270</name>
</gene>
<dbReference type="NCBIfam" id="TIGR02414">
    <property type="entry name" value="pepN_proteo"/>
    <property type="match status" value="1"/>
</dbReference>
<evidence type="ECO:0000256" key="3">
    <source>
        <dbReference type="ARBA" id="ARBA00010136"/>
    </source>
</evidence>
<dbReference type="PRINTS" id="PR00756">
    <property type="entry name" value="ALADIPTASE"/>
</dbReference>
<dbReference type="Gene3D" id="3.30.2010.30">
    <property type="match status" value="1"/>
</dbReference>
<dbReference type="Gene3D" id="2.60.40.1840">
    <property type="match status" value="1"/>
</dbReference>
<dbReference type="InterPro" id="IPR014782">
    <property type="entry name" value="Peptidase_M1_dom"/>
</dbReference>
<evidence type="ECO:0000256" key="5">
    <source>
        <dbReference type="ARBA" id="ARBA00015611"/>
    </source>
</evidence>
<keyword evidence="8" id="KW-0479">Metal-binding</keyword>
<comment type="catalytic activity">
    <reaction evidence="1">
        <text>Release of an N-terminal amino acid, Xaa-|-Yaa- from a peptide, amide or arylamide. Xaa is preferably Ala, but may be most amino acids including Pro (slow action). When a terminal hydrophobic residue is followed by a prolyl residue, the two may be released as an intact Xaa-Pro dipeptide.</text>
        <dbReference type="EC" id="3.4.11.2"/>
    </reaction>
</comment>
<evidence type="ECO:0000313" key="18">
    <source>
        <dbReference type="Proteomes" id="UP001321492"/>
    </source>
</evidence>
<dbReference type="InterPro" id="IPR042097">
    <property type="entry name" value="Aminopeptidase_N-like_N_sf"/>
</dbReference>
<dbReference type="Proteomes" id="UP001321492">
    <property type="component" value="Unassembled WGS sequence"/>
</dbReference>
<keyword evidence="10" id="KW-0862">Zinc</keyword>
<sequence length="882" mass="96160">MRTENAPVVRLEDYRPTDYLIDTVKLDVRLHPTATRVTAELALRPNPKGTPGAALTLDGDELRLVSARLDGVALGAAAYAVTPSSLVLHAPPQRPFTLTLETELDPSANTKLMGLYRSSGIYCTQCEAEGFRRITYFLDRPDVLSVYTTRIEADREEAPLLLGNGNPVERGEVPGTGRHYALWHDPFPKPCYLFALVGGRLDKVSQTYVTGSGRAVEIAIHVEAGKGERATYALDALARSMRWDEKVFGREYDLDVFNVVAVSDFNMGAMENKGLNIFNDKYVLASAEKATDADYANIEAIIAHEYFHNWTGNRITCRDWFQLCLKEGLTVFRDQEFSSDERSRPVKRIADVRTLRAQQFAEDAGPLAHPVRPAQYREINNFYTATVYEKGAEVIRMLKTLIGAEAFRRGMDLYFERCDGTAATVEDFIACFAEASGRDLSQFFTWYEQAGTPTVTASSHYDPAARTYRLDLAQRTPPTPGQAEKRPVVIPVALGLVGESGRELPLKAGNEVPLANGVLTLDGPALSVTFTDVPERPVPSLLRGFSAPVRLEMDLADEDLFVLFRHDRDPFNQWQAAQTVATRVILEATRAARAGQAISVDARLGEALAHFLDSRAEADHAFAAQVLALPTEADMAREIGGDVDPDAVFTGRLAVKRALGAALADRLAALYGRLASRGAYSPDAASAGRRALRHAALDLLAAGDAARGTELAVAQFAAADNMTDRFGALAVLAHLPGAARETALADFAGRFHDDPLVLDKWFALQATIPEAGTLDRVRELTRHPAFSMGNPNRVRSLVGSFAMGNATQFNRADGAGYDFLADVVIALDPKNPQVAARLLTAFRTWRMLEPGRRAKAEAALKRVAGTPGLSPDVSDISGRSLA</sequence>
<dbReference type="SUPFAM" id="SSF55486">
    <property type="entry name" value="Metalloproteases ('zincins'), catalytic domain"/>
    <property type="match status" value="1"/>
</dbReference>
<dbReference type="Gene3D" id="2.60.40.1730">
    <property type="entry name" value="tricorn interacting facor f3 domain"/>
    <property type="match status" value="1"/>
</dbReference>
<evidence type="ECO:0000256" key="4">
    <source>
        <dbReference type="ARBA" id="ARBA00012564"/>
    </source>
</evidence>
<evidence type="ECO:0000256" key="10">
    <source>
        <dbReference type="ARBA" id="ARBA00022833"/>
    </source>
</evidence>
<keyword evidence="7" id="KW-0645">Protease</keyword>
<keyword evidence="18" id="KW-1185">Reference proteome</keyword>
<name>A0ABT7AK86_9HYPH</name>
<evidence type="ECO:0000259" key="13">
    <source>
        <dbReference type="Pfam" id="PF01433"/>
    </source>
</evidence>
<feature type="domain" description="Aminopeptidase N-like N-terminal" evidence="16">
    <location>
        <begin position="50"/>
        <end position="193"/>
    </location>
</feature>
<dbReference type="PANTHER" id="PTHR46322:SF1">
    <property type="entry name" value="PUROMYCIN-SENSITIVE AMINOPEPTIDASE"/>
    <property type="match status" value="1"/>
</dbReference>